<dbReference type="AlphaFoldDB" id="A0A9P4R9D9"/>
<sequence length="256" mass="28067">MAEGQWSLLNVELFLLAGSAILTLAVAVQSTIWKASGRTTESAAVACGLAPSTPINEERRKNPDVRDKTRHVNDIPIHTVDSYTPDILIRTLAGEYMVAAAALDTQCQLGNWISKRLVEELGMIDSIRHEMAPAQVVTATGEEVESCGTISLIWKLAPNENRVFRGTFFVLSGARHLDVILGQDTIKKEGFLSLNSRKLFAPFATHRKITQSDRDAIAAEEARQQAEKKRLEARRQAAQQQQPTSGSSSGSSNQQQ</sequence>
<evidence type="ECO:0000256" key="1">
    <source>
        <dbReference type="SAM" id="MobiDB-lite"/>
    </source>
</evidence>
<comment type="caution">
    <text evidence="3">The sequence shown here is derived from an EMBL/GenBank/DDBJ whole genome shotgun (WGS) entry which is preliminary data.</text>
</comment>
<organism evidence="3 4">
    <name type="scientific">Polyplosphaeria fusca</name>
    <dbReference type="NCBI Taxonomy" id="682080"/>
    <lineage>
        <taxon>Eukaryota</taxon>
        <taxon>Fungi</taxon>
        <taxon>Dikarya</taxon>
        <taxon>Ascomycota</taxon>
        <taxon>Pezizomycotina</taxon>
        <taxon>Dothideomycetes</taxon>
        <taxon>Pleosporomycetidae</taxon>
        <taxon>Pleosporales</taxon>
        <taxon>Tetraplosphaeriaceae</taxon>
        <taxon>Polyplosphaeria</taxon>
    </lineage>
</organism>
<keyword evidence="2" id="KW-0472">Membrane</keyword>
<dbReference type="Proteomes" id="UP000799444">
    <property type="component" value="Unassembled WGS sequence"/>
</dbReference>
<evidence type="ECO:0000256" key="2">
    <source>
        <dbReference type="SAM" id="Phobius"/>
    </source>
</evidence>
<keyword evidence="2" id="KW-1133">Transmembrane helix</keyword>
<keyword evidence="2" id="KW-0812">Transmembrane</keyword>
<dbReference type="EMBL" id="ML996097">
    <property type="protein sequence ID" value="KAF2741504.1"/>
    <property type="molecule type" value="Genomic_DNA"/>
</dbReference>
<feature type="compositionally biased region" description="Basic and acidic residues" evidence="1">
    <location>
        <begin position="211"/>
        <end position="235"/>
    </location>
</feature>
<evidence type="ECO:0000313" key="4">
    <source>
        <dbReference type="Proteomes" id="UP000799444"/>
    </source>
</evidence>
<accession>A0A9P4R9D9</accession>
<feature type="transmembrane region" description="Helical" evidence="2">
    <location>
        <begin position="6"/>
        <end position="28"/>
    </location>
</feature>
<gene>
    <name evidence="3" type="ORF">EJ04DRAFT_571584</name>
</gene>
<dbReference type="OrthoDB" id="4738527at2759"/>
<name>A0A9P4R9D9_9PLEO</name>
<proteinExistence type="predicted"/>
<feature type="region of interest" description="Disordered" evidence="1">
    <location>
        <begin position="211"/>
        <end position="256"/>
    </location>
</feature>
<dbReference type="CDD" id="cd00303">
    <property type="entry name" value="retropepsin_like"/>
    <property type="match status" value="1"/>
</dbReference>
<keyword evidence="4" id="KW-1185">Reference proteome</keyword>
<protein>
    <submittedName>
        <fullName evidence="3">Uncharacterized protein</fullName>
    </submittedName>
</protein>
<feature type="compositionally biased region" description="Low complexity" evidence="1">
    <location>
        <begin position="236"/>
        <end position="256"/>
    </location>
</feature>
<evidence type="ECO:0000313" key="3">
    <source>
        <dbReference type="EMBL" id="KAF2741504.1"/>
    </source>
</evidence>
<reference evidence="3" key="1">
    <citation type="journal article" date="2020" name="Stud. Mycol.">
        <title>101 Dothideomycetes genomes: a test case for predicting lifestyles and emergence of pathogens.</title>
        <authorList>
            <person name="Haridas S."/>
            <person name="Albert R."/>
            <person name="Binder M."/>
            <person name="Bloem J."/>
            <person name="Labutti K."/>
            <person name="Salamov A."/>
            <person name="Andreopoulos B."/>
            <person name="Baker S."/>
            <person name="Barry K."/>
            <person name="Bills G."/>
            <person name="Bluhm B."/>
            <person name="Cannon C."/>
            <person name="Castanera R."/>
            <person name="Culley D."/>
            <person name="Daum C."/>
            <person name="Ezra D."/>
            <person name="Gonzalez J."/>
            <person name="Henrissat B."/>
            <person name="Kuo A."/>
            <person name="Liang C."/>
            <person name="Lipzen A."/>
            <person name="Lutzoni F."/>
            <person name="Magnuson J."/>
            <person name="Mondo S."/>
            <person name="Nolan M."/>
            <person name="Ohm R."/>
            <person name="Pangilinan J."/>
            <person name="Park H.-J."/>
            <person name="Ramirez L."/>
            <person name="Alfaro M."/>
            <person name="Sun H."/>
            <person name="Tritt A."/>
            <person name="Yoshinaga Y."/>
            <person name="Zwiers L.-H."/>
            <person name="Turgeon B."/>
            <person name="Goodwin S."/>
            <person name="Spatafora J."/>
            <person name="Crous P."/>
            <person name="Grigoriev I."/>
        </authorList>
    </citation>
    <scope>NUCLEOTIDE SEQUENCE</scope>
    <source>
        <strain evidence="3">CBS 125425</strain>
    </source>
</reference>